<sequence>MSLLACGENERCRSTKKIKAAQDGKDIEGYLDCLHEDFVFVRHQLGAEVSKSDWMPTLTAMMESDTLSFSNQRCLYENEEIMVEHSLMTFPDGTSEAVMVVNLLKDGKIIRTETGATPIK</sequence>
<reference evidence="2 3" key="1">
    <citation type="submission" date="2016-10" db="EMBL/GenBank/DDBJ databases">
        <authorList>
            <person name="de Groot N.N."/>
        </authorList>
    </citation>
    <scope>NUCLEOTIDE SEQUENCE [LARGE SCALE GENOMIC DNA]</scope>
    <source>
        <strain evidence="2 3">DSM 24677</strain>
    </source>
</reference>
<evidence type="ECO:0000259" key="1">
    <source>
        <dbReference type="Pfam" id="PF12680"/>
    </source>
</evidence>
<dbReference type="STRING" id="576131.SAMN05444486_10531"/>
<dbReference type="SUPFAM" id="SSF54427">
    <property type="entry name" value="NTF2-like"/>
    <property type="match status" value="1"/>
</dbReference>
<organism evidence="2 3">
    <name type="scientific">Lentibacter algarum</name>
    <dbReference type="NCBI Taxonomy" id="576131"/>
    <lineage>
        <taxon>Bacteria</taxon>
        <taxon>Pseudomonadati</taxon>
        <taxon>Pseudomonadota</taxon>
        <taxon>Alphaproteobacteria</taxon>
        <taxon>Rhodobacterales</taxon>
        <taxon>Roseobacteraceae</taxon>
        <taxon>Lentibacter</taxon>
    </lineage>
</organism>
<dbReference type="AlphaFoldDB" id="A0A1H3N6H3"/>
<evidence type="ECO:0000313" key="2">
    <source>
        <dbReference type="EMBL" id="SDY84364.1"/>
    </source>
</evidence>
<protein>
    <recommendedName>
        <fullName evidence="1">SnoaL-like domain-containing protein</fullName>
    </recommendedName>
</protein>
<proteinExistence type="predicted"/>
<feature type="domain" description="SnoaL-like" evidence="1">
    <location>
        <begin position="21"/>
        <end position="111"/>
    </location>
</feature>
<dbReference type="EMBL" id="FNPR01000005">
    <property type="protein sequence ID" value="SDY84364.1"/>
    <property type="molecule type" value="Genomic_DNA"/>
</dbReference>
<keyword evidence="3" id="KW-1185">Reference proteome</keyword>
<accession>A0A1H3N6H3</accession>
<name>A0A1H3N6H3_9RHOB</name>
<gene>
    <name evidence="2" type="ORF">SAMN05444486_10531</name>
</gene>
<dbReference type="Proteomes" id="UP000199026">
    <property type="component" value="Unassembled WGS sequence"/>
</dbReference>
<dbReference type="InterPro" id="IPR037401">
    <property type="entry name" value="SnoaL-like"/>
</dbReference>
<evidence type="ECO:0000313" key="3">
    <source>
        <dbReference type="Proteomes" id="UP000199026"/>
    </source>
</evidence>
<dbReference type="Pfam" id="PF12680">
    <property type="entry name" value="SnoaL_2"/>
    <property type="match status" value="1"/>
</dbReference>
<dbReference type="InterPro" id="IPR032710">
    <property type="entry name" value="NTF2-like_dom_sf"/>
</dbReference>
<dbReference type="Gene3D" id="3.10.450.50">
    <property type="match status" value="1"/>
</dbReference>